<dbReference type="Proteomes" id="UP001597417">
    <property type="component" value="Unassembled WGS sequence"/>
</dbReference>
<comment type="caution">
    <text evidence="2">The sequence shown here is derived from an EMBL/GenBank/DDBJ whole genome shotgun (WGS) entry which is preliminary data.</text>
</comment>
<feature type="region of interest" description="Disordered" evidence="1">
    <location>
        <begin position="1"/>
        <end position="32"/>
    </location>
</feature>
<organism evidence="2 3">
    <name type="scientific">Amycolatopsis pigmentata</name>
    <dbReference type="NCBI Taxonomy" id="450801"/>
    <lineage>
        <taxon>Bacteria</taxon>
        <taxon>Bacillati</taxon>
        <taxon>Actinomycetota</taxon>
        <taxon>Actinomycetes</taxon>
        <taxon>Pseudonocardiales</taxon>
        <taxon>Pseudonocardiaceae</taxon>
        <taxon>Amycolatopsis</taxon>
    </lineage>
</organism>
<evidence type="ECO:0000313" key="3">
    <source>
        <dbReference type="Proteomes" id="UP001597417"/>
    </source>
</evidence>
<accession>A0ABW5FRJ1</accession>
<reference evidence="3" key="1">
    <citation type="journal article" date="2019" name="Int. J. Syst. Evol. Microbiol.">
        <title>The Global Catalogue of Microorganisms (GCM) 10K type strain sequencing project: providing services to taxonomists for standard genome sequencing and annotation.</title>
        <authorList>
            <consortium name="The Broad Institute Genomics Platform"/>
            <consortium name="The Broad Institute Genome Sequencing Center for Infectious Disease"/>
            <person name="Wu L."/>
            <person name="Ma J."/>
        </authorList>
    </citation>
    <scope>NUCLEOTIDE SEQUENCE [LARGE SCALE GENOMIC DNA]</scope>
    <source>
        <strain evidence="3">CGMCC 4.7645</strain>
    </source>
</reference>
<evidence type="ECO:0000256" key="1">
    <source>
        <dbReference type="SAM" id="MobiDB-lite"/>
    </source>
</evidence>
<name>A0ABW5FRJ1_9PSEU</name>
<protein>
    <submittedName>
        <fullName evidence="2">Uncharacterized protein</fullName>
    </submittedName>
</protein>
<dbReference type="RefSeq" id="WP_378263211.1">
    <property type="nucleotide sequence ID" value="NZ_JBHUKR010000006.1"/>
</dbReference>
<evidence type="ECO:0000313" key="2">
    <source>
        <dbReference type="EMBL" id="MFD2416432.1"/>
    </source>
</evidence>
<gene>
    <name evidence="2" type="ORF">ACFSXZ_08820</name>
</gene>
<proteinExistence type="predicted"/>
<dbReference type="EMBL" id="JBHUKR010000006">
    <property type="protein sequence ID" value="MFD2416432.1"/>
    <property type="molecule type" value="Genomic_DNA"/>
</dbReference>
<feature type="compositionally biased region" description="Basic and acidic residues" evidence="1">
    <location>
        <begin position="1"/>
        <end position="22"/>
    </location>
</feature>
<sequence>MVFRNVRDFTGDRDVDHQRNADRAAGNTPGMTTNKVALSLATAAATGTLAAGGGAVSAGQVIEVPFRVSSPRGFAK</sequence>
<keyword evidence="3" id="KW-1185">Reference proteome</keyword>